<evidence type="ECO:0000259" key="1">
    <source>
        <dbReference type="Pfam" id="PF10544"/>
    </source>
</evidence>
<dbReference type="InterPro" id="IPR018306">
    <property type="entry name" value="Phage_T5_Orf172_DNA-bd"/>
</dbReference>
<keyword evidence="3" id="KW-1185">Reference proteome</keyword>
<sequence>MVLGDLSLMLFNQIQEPRIIEKFRSIERSILDKKDFIATQSTNQFFEQAIPKAKQEIQEKITDYQLYLLQYRRILSNSLYFLEIKADEEIYHKIGVTTRDLEQRIPEIKRDLAQYFSSVSIKGLGFWPHRGNVEYYFKHRYRKYNHRIGSLSKYFKFDNIKSVLRDLRRMKPKVLCDLEEIRFAVREKEILDNKPLDKVLLSLYIKHGMEKTKSFGFHVGRPKETESHEHFLAKPKNQAIATVLKKGYSIRRTAKQLGVAINTVRKVKAILEP</sequence>
<reference evidence="2 3" key="1">
    <citation type="journal article" date="2008" name="Proc. Natl. Acad. Sci. U.S.A.">
        <title>The genome of Cyanothece 51142, a unicellular diazotrophic cyanobacterium important in the marine nitrogen cycle.</title>
        <authorList>
            <person name="Welsh E.A."/>
            <person name="Liberton M."/>
            <person name="Stoeckel J."/>
            <person name="Loh T."/>
            <person name="Elvitigala T."/>
            <person name="Wang C."/>
            <person name="Wollam A."/>
            <person name="Fulton R.S."/>
            <person name="Clifton S.W."/>
            <person name="Jacobs J.M."/>
            <person name="Aurora R."/>
            <person name="Ghosh B.K."/>
            <person name="Sherman L.A."/>
            <person name="Smith R.D."/>
            <person name="Wilson R.K."/>
            <person name="Pakrasi H.B."/>
        </authorList>
    </citation>
    <scope>NUCLEOTIDE SEQUENCE [LARGE SCALE GENOMIC DNA]</scope>
    <source>
        <strain evidence="3">ATCC 51142 / BH68</strain>
    </source>
</reference>
<dbReference type="Proteomes" id="UP000001203">
    <property type="component" value="Chromosome linear"/>
</dbReference>
<dbReference type="HOGENOM" id="CLU_061168_1_0_3"/>
<dbReference type="AlphaFoldDB" id="B1X2T7"/>
<dbReference type="Pfam" id="PF10544">
    <property type="entry name" value="T5orf172"/>
    <property type="match status" value="1"/>
</dbReference>
<feature type="domain" description="Bacteriophage T5 Orf172 DNA-binding" evidence="1">
    <location>
        <begin position="79"/>
        <end position="156"/>
    </location>
</feature>
<gene>
    <name evidence="2" type="ordered locus">cce_5102</name>
</gene>
<dbReference type="EMBL" id="CP000807">
    <property type="protein sequence ID" value="ACB54448.1"/>
    <property type="molecule type" value="Genomic_DNA"/>
</dbReference>
<dbReference type="STRING" id="43989.cce_5102"/>
<dbReference type="KEGG" id="cyt:cce_5102"/>
<accession>B1X2T7</accession>
<organism evidence="2 3">
    <name type="scientific">Crocosphaera subtropica (strain ATCC 51142 / BH68)</name>
    <name type="common">Cyanothece sp. (strain ATCC 51142)</name>
    <dbReference type="NCBI Taxonomy" id="43989"/>
    <lineage>
        <taxon>Bacteria</taxon>
        <taxon>Bacillati</taxon>
        <taxon>Cyanobacteriota</taxon>
        <taxon>Cyanophyceae</taxon>
        <taxon>Oscillatoriophycideae</taxon>
        <taxon>Chroococcales</taxon>
        <taxon>Aphanothecaceae</taxon>
        <taxon>Crocosphaera</taxon>
        <taxon>Crocosphaera subtropica</taxon>
    </lineage>
</organism>
<evidence type="ECO:0000313" key="3">
    <source>
        <dbReference type="Proteomes" id="UP000001203"/>
    </source>
</evidence>
<evidence type="ECO:0000313" key="2">
    <source>
        <dbReference type="EMBL" id="ACB54448.1"/>
    </source>
</evidence>
<proteinExistence type="predicted"/>
<dbReference type="eggNOG" id="ENOG502Z9K1">
    <property type="taxonomic scope" value="Bacteria"/>
</dbReference>
<name>B1X2T7_CROS5</name>
<protein>
    <recommendedName>
        <fullName evidence="1">Bacteriophage T5 Orf172 DNA-binding domain-containing protein</fullName>
    </recommendedName>
</protein>